<protein>
    <submittedName>
        <fullName evidence="1">Uncharacterized protein</fullName>
    </submittedName>
</protein>
<organism evidence="1 2">
    <name type="scientific">[Emmonsia] crescens</name>
    <dbReference type="NCBI Taxonomy" id="73230"/>
    <lineage>
        <taxon>Eukaryota</taxon>
        <taxon>Fungi</taxon>
        <taxon>Dikarya</taxon>
        <taxon>Ascomycota</taxon>
        <taxon>Pezizomycotina</taxon>
        <taxon>Eurotiomycetes</taxon>
        <taxon>Eurotiomycetidae</taxon>
        <taxon>Onygenales</taxon>
        <taxon>Ajellomycetaceae</taxon>
        <taxon>Emergomyces</taxon>
    </lineage>
</organism>
<dbReference type="AlphaFoldDB" id="A0A2B7ZKN0"/>
<keyword evidence="2" id="KW-1185">Reference proteome</keyword>
<sequence length="146" mass="16557">MVLPQASSGLHIGAEAWYACWRLQARDDMINPLPKPSVLMQIQHHFSLNLATRCDNKALNFISDDGLYLKFQTTDFGGAYISRDAIWPLNQVDTSMSTCRNREGNKQREYEWEIFQLAQESHASLLGCTGGTYGRWLAKSLGSYYS</sequence>
<dbReference type="EMBL" id="PDND01000051">
    <property type="protein sequence ID" value="PGH33911.1"/>
    <property type="molecule type" value="Genomic_DNA"/>
</dbReference>
<reference evidence="1 2" key="1">
    <citation type="submission" date="2017-10" db="EMBL/GenBank/DDBJ databases">
        <title>Comparative genomics in systemic dimorphic fungi from Ajellomycetaceae.</title>
        <authorList>
            <person name="Munoz J.F."/>
            <person name="Mcewen J.G."/>
            <person name="Clay O.K."/>
            <person name="Cuomo C.A."/>
        </authorList>
    </citation>
    <scope>NUCLEOTIDE SEQUENCE [LARGE SCALE GENOMIC DNA]</scope>
    <source>
        <strain evidence="1 2">UAMH4076</strain>
    </source>
</reference>
<gene>
    <name evidence="1" type="ORF">GX50_03232</name>
</gene>
<proteinExistence type="predicted"/>
<dbReference type="Proteomes" id="UP000226031">
    <property type="component" value="Unassembled WGS sequence"/>
</dbReference>
<accession>A0A2B7ZKN0</accession>
<evidence type="ECO:0000313" key="1">
    <source>
        <dbReference type="EMBL" id="PGH33911.1"/>
    </source>
</evidence>
<evidence type="ECO:0000313" key="2">
    <source>
        <dbReference type="Proteomes" id="UP000226031"/>
    </source>
</evidence>
<comment type="caution">
    <text evidence="1">The sequence shown here is derived from an EMBL/GenBank/DDBJ whole genome shotgun (WGS) entry which is preliminary data.</text>
</comment>
<name>A0A2B7ZKN0_9EURO</name>